<dbReference type="InterPro" id="IPR026856">
    <property type="entry name" value="Sialidase_fam"/>
</dbReference>
<evidence type="ECO:0000313" key="9">
    <source>
        <dbReference type="Proteomes" id="UP000621500"/>
    </source>
</evidence>
<dbReference type="SUPFAM" id="SSF49899">
    <property type="entry name" value="Concanavalin A-like lectins/glucanases"/>
    <property type="match status" value="2"/>
</dbReference>
<dbReference type="CDD" id="cd15482">
    <property type="entry name" value="Sialidase_non-viral"/>
    <property type="match status" value="1"/>
</dbReference>
<comment type="catalytic activity">
    <reaction evidence="1">
        <text>Hydrolysis of alpha-(2-&gt;3)-, alpha-(2-&gt;6)-, alpha-(2-&gt;8)- glycosidic linkages of terminal sialic acid residues in oligosaccharides, glycoproteins, glycolipids, colominic acid and synthetic substrates.</text>
        <dbReference type="EC" id="3.2.1.18"/>
    </reaction>
</comment>
<dbReference type="SMART" id="SM00560">
    <property type="entry name" value="LamGL"/>
    <property type="match status" value="2"/>
</dbReference>
<feature type="domain" description="Laminin G" evidence="6">
    <location>
        <begin position="493"/>
        <end position="622"/>
    </location>
</feature>
<protein>
    <recommendedName>
        <fullName evidence="3">exo-alpha-sialidase</fullName>
        <ecNumber evidence="3">3.2.1.18</ecNumber>
    </recommendedName>
</protein>
<evidence type="ECO:0000256" key="2">
    <source>
        <dbReference type="ARBA" id="ARBA00009348"/>
    </source>
</evidence>
<dbReference type="InterPro" id="IPR006558">
    <property type="entry name" value="LamG-like"/>
</dbReference>
<feature type="domain" description="LamG-like jellyroll fold" evidence="7">
    <location>
        <begin position="705"/>
        <end position="843"/>
    </location>
</feature>
<organism evidence="8 9">
    <name type="scientific">Plantactinospora mayteni</name>
    <dbReference type="NCBI Taxonomy" id="566021"/>
    <lineage>
        <taxon>Bacteria</taxon>
        <taxon>Bacillati</taxon>
        <taxon>Actinomycetota</taxon>
        <taxon>Actinomycetes</taxon>
        <taxon>Micromonosporales</taxon>
        <taxon>Micromonosporaceae</taxon>
        <taxon>Plantactinospora</taxon>
    </lineage>
</organism>
<dbReference type="InterPro" id="IPR036278">
    <property type="entry name" value="Sialidase_sf"/>
</dbReference>
<evidence type="ECO:0000256" key="3">
    <source>
        <dbReference type="ARBA" id="ARBA00012733"/>
    </source>
</evidence>
<evidence type="ECO:0000256" key="1">
    <source>
        <dbReference type="ARBA" id="ARBA00000427"/>
    </source>
</evidence>
<keyword evidence="4" id="KW-0732">Signal</keyword>
<evidence type="ECO:0000256" key="5">
    <source>
        <dbReference type="ARBA" id="ARBA00023157"/>
    </source>
</evidence>
<dbReference type="SMART" id="SM00282">
    <property type="entry name" value="LamG"/>
    <property type="match status" value="2"/>
</dbReference>
<keyword evidence="9" id="KW-1185">Reference proteome</keyword>
<evidence type="ECO:0000259" key="7">
    <source>
        <dbReference type="SMART" id="SM00560"/>
    </source>
</evidence>
<dbReference type="PANTHER" id="PTHR10628:SF30">
    <property type="entry name" value="EXO-ALPHA-SIALIDASE"/>
    <property type="match status" value="1"/>
</dbReference>
<dbReference type="Gene3D" id="2.120.10.10">
    <property type="match status" value="1"/>
</dbReference>
<gene>
    <name evidence="8" type="ORF">Pma05_70040</name>
</gene>
<name>A0ABQ4F0L4_9ACTN</name>
<accession>A0ABQ4F0L4</accession>
<dbReference type="EC" id="3.2.1.18" evidence="3"/>
<dbReference type="InterPro" id="IPR001791">
    <property type="entry name" value="Laminin_G"/>
</dbReference>
<dbReference type="SUPFAM" id="SSF50939">
    <property type="entry name" value="Sialidases"/>
    <property type="match status" value="1"/>
</dbReference>
<comment type="similarity">
    <text evidence="2">Belongs to the glycosyl hydrolase 33 family.</text>
</comment>
<dbReference type="Gene3D" id="2.60.120.200">
    <property type="match status" value="2"/>
</dbReference>
<dbReference type="Proteomes" id="UP000621500">
    <property type="component" value="Unassembled WGS sequence"/>
</dbReference>
<keyword evidence="5" id="KW-1015">Disulfide bond</keyword>
<evidence type="ECO:0000256" key="4">
    <source>
        <dbReference type="ARBA" id="ARBA00022729"/>
    </source>
</evidence>
<dbReference type="PANTHER" id="PTHR10628">
    <property type="entry name" value="SIALIDASE"/>
    <property type="match status" value="1"/>
</dbReference>
<dbReference type="EMBL" id="BONX01000053">
    <property type="protein sequence ID" value="GIH00432.1"/>
    <property type="molecule type" value="Genomic_DNA"/>
</dbReference>
<dbReference type="InterPro" id="IPR011040">
    <property type="entry name" value="Sialidase"/>
</dbReference>
<evidence type="ECO:0000313" key="8">
    <source>
        <dbReference type="EMBL" id="GIH00432.1"/>
    </source>
</evidence>
<feature type="domain" description="LamG-like jellyroll fold" evidence="7">
    <location>
        <begin position="493"/>
        <end position="627"/>
    </location>
</feature>
<comment type="caution">
    <text evidence="8">The sequence shown here is derived from an EMBL/GenBank/DDBJ whole genome shotgun (WGS) entry which is preliminary data.</text>
</comment>
<dbReference type="InterPro" id="IPR013320">
    <property type="entry name" value="ConA-like_dom_sf"/>
</dbReference>
<dbReference type="CDD" id="cd00110">
    <property type="entry name" value="LamG"/>
    <property type="match status" value="2"/>
</dbReference>
<evidence type="ECO:0000259" key="6">
    <source>
        <dbReference type="SMART" id="SM00282"/>
    </source>
</evidence>
<proteinExistence type="inferred from homology"/>
<dbReference type="Pfam" id="PF13088">
    <property type="entry name" value="BNR_2"/>
    <property type="match status" value="1"/>
</dbReference>
<reference evidence="8 9" key="1">
    <citation type="submission" date="2021-01" db="EMBL/GenBank/DDBJ databases">
        <title>Whole genome shotgun sequence of Plantactinospora mayteni NBRC 109088.</title>
        <authorList>
            <person name="Komaki H."/>
            <person name="Tamura T."/>
        </authorList>
    </citation>
    <scope>NUCLEOTIDE SEQUENCE [LARGE SCALE GENOMIC DNA]</scope>
    <source>
        <strain evidence="8 9">NBRC 109088</strain>
    </source>
</reference>
<dbReference type="Pfam" id="PF13385">
    <property type="entry name" value="Laminin_G_3"/>
    <property type="match status" value="2"/>
</dbReference>
<feature type="domain" description="Laminin G" evidence="6">
    <location>
        <begin position="701"/>
        <end position="838"/>
    </location>
</feature>
<sequence length="871" mass="92369">MISFSQADDCDNYLHVGSYVMRLLPWSARRSARQVAASLAASTLLATAVLVTATVAPTGPAHAALVQEPIFKRDTFGAQCYRIPAIVRTKAGTLLAFAEKRISGPGWCNDGGHIDLVMRRSFDSGRTWVPPVSQAPDVVLEGTDTDPSAAATRGNPTPIVDLTTGRIILLSTFNPGTTTRPRTPYVQYSDNDGAPGSWSTARSLAAEIDMPDWGWYATGPSHGIQLGRGAHAGRLVAGVNFSDGTNRNGAALVYSDDGGDTWRRGATDIRATTDLIPQELSLFERTDGGIYAAARNQNGATTPTRAYAVSRDGAATFEAPFAGVANLPTTPQVQGSTLRLRATDDGDRYNRVLFASPADPGARKKLTIWSSYNEGSTWTSAAPKQITADRSGYSDLTELATGEIGLLYEAGPDTTAGDARDEIRFARFTESDLGLPDDYSGVVSPDLSGANNDARLRGGATLAAGRFDDAVTLDGVDDHVHVPFAESLAIGASDFTATAWIRYGTSTADQAVLWAYNQGDFSQLWLRAEPGSNRIRGFIQSGSVSASVSSTNAYNDNAWHHVALQRAAGQLRLWVDGAVVASAAAPTGSISPGRPFKVYVGQRLDATQRFKGQLDEVRIYKRALSSSEIGDIRTRNAITASGAVLRLPFTANSPTTPDTSGAGNVGLVRGGATLTAGKFGSALAFDGVDDHVHVPFSGSLDLGSGDFTVAAWLRYAGGPNRHTMLWGYDYGTATGQIWLRAHPAENRLMGWVESSTASGWAQSPAAYGDSGWHHVAVQRTATQVLLWVDGVRVGTGTAPAGSVTAGHPTDILGLYVGQRPDGVDRLAGALDEVRVFTRALTADELNRLYLSNASITDGLVLRLPFDRTDPA</sequence>